<dbReference type="EMBL" id="JAGQHS010000110">
    <property type="protein sequence ID" value="MCA9757646.1"/>
    <property type="molecule type" value="Genomic_DNA"/>
</dbReference>
<dbReference type="SUPFAM" id="SSF56059">
    <property type="entry name" value="Glutathione synthetase ATP-binding domain-like"/>
    <property type="match status" value="1"/>
</dbReference>
<gene>
    <name evidence="3" type="ORF">KDA27_17715</name>
</gene>
<reference evidence="3" key="2">
    <citation type="journal article" date="2021" name="Microbiome">
        <title>Successional dynamics and alternative stable states in a saline activated sludge microbial community over 9 years.</title>
        <authorList>
            <person name="Wang Y."/>
            <person name="Ye J."/>
            <person name="Ju F."/>
            <person name="Liu L."/>
            <person name="Boyd J.A."/>
            <person name="Deng Y."/>
            <person name="Parks D.H."/>
            <person name="Jiang X."/>
            <person name="Yin X."/>
            <person name="Woodcroft B.J."/>
            <person name="Tyson G.W."/>
            <person name="Hugenholtz P."/>
            <person name="Polz M.F."/>
            <person name="Zhang T."/>
        </authorList>
    </citation>
    <scope>NUCLEOTIDE SEQUENCE</scope>
    <source>
        <strain evidence="3">HKST-UBA02</strain>
    </source>
</reference>
<proteinExistence type="predicted"/>
<feature type="compositionally biased region" description="Low complexity" evidence="1">
    <location>
        <begin position="253"/>
        <end position="268"/>
    </location>
</feature>
<dbReference type="InterPro" id="IPR048936">
    <property type="entry name" value="MvdD-like_ATPgrasp"/>
</dbReference>
<dbReference type="GO" id="GO:0009432">
    <property type="term" value="P:SOS response"/>
    <property type="evidence" value="ECO:0007669"/>
    <property type="project" value="TreeGrafter"/>
</dbReference>
<evidence type="ECO:0000313" key="3">
    <source>
        <dbReference type="EMBL" id="MCA9757646.1"/>
    </source>
</evidence>
<dbReference type="GO" id="GO:0005737">
    <property type="term" value="C:cytoplasm"/>
    <property type="evidence" value="ECO:0007669"/>
    <property type="project" value="TreeGrafter"/>
</dbReference>
<evidence type="ECO:0000313" key="4">
    <source>
        <dbReference type="Proteomes" id="UP000739538"/>
    </source>
</evidence>
<evidence type="ECO:0000256" key="1">
    <source>
        <dbReference type="SAM" id="MobiDB-lite"/>
    </source>
</evidence>
<dbReference type="PANTHER" id="PTHR21621:SF0">
    <property type="entry name" value="BETA-CITRYLGLUTAMATE SYNTHASE B-RELATED"/>
    <property type="match status" value="1"/>
</dbReference>
<dbReference type="GO" id="GO:0018169">
    <property type="term" value="F:ribosomal S6-glutamic acid ligase activity"/>
    <property type="evidence" value="ECO:0007669"/>
    <property type="project" value="TreeGrafter"/>
</dbReference>
<feature type="domain" description="MvdD-like pre-ATP grasp" evidence="2">
    <location>
        <begin position="6"/>
        <end position="107"/>
    </location>
</feature>
<organism evidence="3 4">
    <name type="scientific">Eiseniibacteriota bacterium</name>
    <dbReference type="NCBI Taxonomy" id="2212470"/>
    <lineage>
        <taxon>Bacteria</taxon>
        <taxon>Candidatus Eiseniibacteriota</taxon>
    </lineage>
</organism>
<accession>A0A956NEX6</accession>
<dbReference type="Gene3D" id="3.30.470.20">
    <property type="entry name" value="ATP-grasp fold, B domain"/>
    <property type="match status" value="1"/>
</dbReference>
<sequence length="354" mass="38914">MATPRVLLVTHSRDVFTVDRVQQALVDRGIEAVRLDTDRFPLGQELSLVIEGDSSRKDPRHEELSWDAVWLRKVWPPDLSDVDPDYAAAVRQEVQAFWRVFWDGVTAAGPRPPRWINNPVATFAAENKGRQLREARDIGLAVPDTVITNRMSDVRQLLGRHPGGIVSKMLTPLSLSLEGDGPFAYTQVVEREDLEDADSLRACPMVFQERIEAEVELRVVVIESEVYVGGVRTPGQSGSAEDIAESRAKPVDTRAATSARSSRSATEAAVDWRRGGTGAAWENASLSEETKDKVVALVQRLGLVYAALDLIRTPSGEDVFLEANPSGEWGMLERDLGLPIAESLARALAGSRPE</sequence>
<reference evidence="3" key="1">
    <citation type="submission" date="2020-04" db="EMBL/GenBank/DDBJ databases">
        <authorList>
            <person name="Zhang T."/>
        </authorList>
    </citation>
    <scope>NUCLEOTIDE SEQUENCE</scope>
    <source>
        <strain evidence="3">HKST-UBA02</strain>
    </source>
</reference>
<protein>
    <submittedName>
        <fullName evidence="3">MvdC family ATP-grasp ribosomal peptide maturase</fullName>
    </submittedName>
</protein>
<dbReference type="PANTHER" id="PTHR21621">
    <property type="entry name" value="RIBOSOMAL PROTEIN S6 MODIFICATION PROTEIN"/>
    <property type="match status" value="1"/>
</dbReference>
<comment type="caution">
    <text evidence="3">The sequence shown here is derived from an EMBL/GenBank/DDBJ whole genome shotgun (WGS) entry which is preliminary data.</text>
</comment>
<dbReference type="Pfam" id="PF21068">
    <property type="entry name" value="ATPgraspMvdD"/>
    <property type="match status" value="1"/>
</dbReference>
<evidence type="ECO:0000259" key="2">
    <source>
        <dbReference type="Pfam" id="PF21068"/>
    </source>
</evidence>
<feature type="region of interest" description="Disordered" evidence="1">
    <location>
        <begin position="233"/>
        <end position="268"/>
    </location>
</feature>
<dbReference type="AlphaFoldDB" id="A0A956NEX6"/>
<dbReference type="Proteomes" id="UP000739538">
    <property type="component" value="Unassembled WGS sequence"/>
</dbReference>
<name>A0A956NEX6_UNCEI</name>